<evidence type="ECO:0000256" key="1">
    <source>
        <dbReference type="SAM" id="Phobius"/>
    </source>
</evidence>
<dbReference type="AlphaFoldDB" id="A0A0S4LST7"/>
<evidence type="ECO:0000313" key="3">
    <source>
        <dbReference type="Proteomes" id="UP000199032"/>
    </source>
</evidence>
<dbReference type="Proteomes" id="UP000199032">
    <property type="component" value="Unassembled WGS sequence"/>
</dbReference>
<evidence type="ECO:0000313" key="2">
    <source>
        <dbReference type="EMBL" id="CUS38966.1"/>
    </source>
</evidence>
<protein>
    <recommendedName>
        <fullName evidence="4">Amino acid transport protein</fullName>
    </recommendedName>
</protein>
<feature type="transmembrane region" description="Helical" evidence="1">
    <location>
        <begin position="6"/>
        <end position="25"/>
    </location>
</feature>
<dbReference type="RefSeq" id="WP_090751025.1">
    <property type="nucleotide sequence ID" value="NZ_CZQA01000012.1"/>
</dbReference>
<organism evidence="2 3">
    <name type="scientific">Candidatus Nitrospira nitrosa</name>
    <dbReference type="NCBI Taxonomy" id="1742972"/>
    <lineage>
        <taxon>Bacteria</taxon>
        <taxon>Pseudomonadati</taxon>
        <taxon>Nitrospirota</taxon>
        <taxon>Nitrospiria</taxon>
        <taxon>Nitrospirales</taxon>
        <taxon>Nitrospiraceae</taxon>
        <taxon>Nitrospira</taxon>
    </lineage>
</organism>
<dbReference type="EMBL" id="CZQA01000012">
    <property type="protein sequence ID" value="CUS38966.1"/>
    <property type="molecule type" value="Genomic_DNA"/>
</dbReference>
<accession>A0A0S4LST7</accession>
<keyword evidence="3" id="KW-1185">Reference proteome</keyword>
<keyword evidence="1" id="KW-0472">Membrane</keyword>
<name>A0A0S4LST7_9BACT</name>
<sequence>MFELSSTAVLIWSMIFGSIGVGFFIYGKKQKVIAPLCVGVALCVFPYFIENVYLLVFVGVMLMAIPYFVRL</sequence>
<gene>
    <name evidence="2" type="ORF">COMA1_60179</name>
</gene>
<dbReference type="STRING" id="1742972.COMA1_60179"/>
<reference evidence="2 3" key="1">
    <citation type="submission" date="2015-10" db="EMBL/GenBank/DDBJ databases">
        <authorList>
            <person name="Gilbert D.G."/>
        </authorList>
    </citation>
    <scope>NUCLEOTIDE SEQUENCE [LARGE SCALE GENOMIC DNA]</scope>
    <source>
        <strain evidence="2">COMA1</strain>
    </source>
</reference>
<dbReference type="OrthoDB" id="9804360at2"/>
<evidence type="ECO:0008006" key="4">
    <source>
        <dbReference type="Google" id="ProtNLM"/>
    </source>
</evidence>
<keyword evidence="1" id="KW-0812">Transmembrane</keyword>
<feature type="transmembrane region" description="Helical" evidence="1">
    <location>
        <begin position="54"/>
        <end position="69"/>
    </location>
</feature>
<keyword evidence="1" id="KW-1133">Transmembrane helix</keyword>
<proteinExistence type="predicted"/>